<keyword evidence="2 6" id="KW-0560">Oxidoreductase</keyword>
<dbReference type="RefSeq" id="WP_394512220.1">
    <property type="nucleotide sequence ID" value="NZ_JBIGHX010000006.1"/>
</dbReference>
<name>A0ABW7GMT9_9BURK</name>
<dbReference type="EMBL" id="JBIGHX010000006">
    <property type="protein sequence ID" value="MFG6463279.1"/>
    <property type="molecule type" value="Genomic_DNA"/>
</dbReference>
<dbReference type="Gene3D" id="2.60.40.200">
    <property type="entry name" value="Superoxide dismutase, copper/zinc binding domain"/>
    <property type="match status" value="1"/>
</dbReference>
<keyword evidence="2" id="KW-0186">Copper</keyword>
<comment type="cofactor">
    <cofactor evidence="2">
        <name>Zn(2+)</name>
        <dbReference type="ChEBI" id="CHEBI:29105"/>
    </cofactor>
    <text evidence="2">Binds 1 zinc ion per subunit.</text>
</comment>
<comment type="caution">
    <text evidence="6">The sequence shown here is derived from an EMBL/GenBank/DDBJ whole genome shotgun (WGS) entry which is preliminary data.</text>
</comment>
<feature type="signal peptide" evidence="4">
    <location>
        <begin position="1"/>
        <end position="19"/>
    </location>
</feature>
<keyword evidence="2" id="KW-0862">Zinc</keyword>
<evidence type="ECO:0000313" key="6">
    <source>
        <dbReference type="EMBL" id="MFG6463279.1"/>
    </source>
</evidence>
<evidence type="ECO:0000256" key="1">
    <source>
        <dbReference type="ARBA" id="ARBA00010457"/>
    </source>
</evidence>
<evidence type="ECO:0000256" key="3">
    <source>
        <dbReference type="SAM" id="MobiDB-lite"/>
    </source>
</evidence>
<sequence length="173" mass="17208">MKTTLIAAACLAASSLALAAELTVPVSLADKQGTGPALGSVRIVETAYGLAFYPDLKGLPPGLHGFHVHEKPSCAPADNNGTPTPAFAAGGHLDPAGTKKHGEPWGDGHLGDLPPLFVNADGAATSPVLGPRLKLADVKNRSLMVHAGGDNHADHPAPLGGGGARVACGVIGG</sequence>
<comment type="cofactor">
    <cofactor evidence="2">
        <name>Cu cation</name>
        <dbReference type="ChEBI" id="CHEBI:23378"/>
    </cofactor>
    <text evidence="2">Binds 1 copper ion per subunit.</text>
</comment>
<dbReference type="EC" id="1.15.1.1" evidence="2"/>
<dbReference type="PANTHER" id="PTHR10003">
    <property type="entry name" value="SUPEROXIDE DISMUTASE CU-ZN -RELATED"/>
    <property type="match status" value="1"/>
</dbReference>
<dbReference type="NCBIfam" id="NF007628">
    <property type="entry name" value="PRK10290.1"/>
    <property type="match status" value="1"/>
</dbReference>
<feature type="domain" description="Superoxide dismutase copper/zinc binding" evidence="5">
    <location>
        <begin position="39"/>
        <end position="171"/>
    </location>
</feature>
<organism evidence="6 7">
    <name type="scientific">Pelomonas lactea</name>
    <dbReference type="NCBI Taxonomy" id="3299030"/>
    <lineage>
        <taxon>Bacteria</taxon>
        <taxon>Pseudomonadati</taxon>
        <taxon>Pseudomonadota</taxon>
        <taxon>Betaproteobacteria</taxon>
        <taxon>Burkholderiales</taxon>
        <taxon>Sphaerotilaceae</taxon>
        <taxon>Roseateles</taxon>
    </lineage>
</organism>
<evidence type="ECO:0000256" key="4">
    <source>
        <dbReference type="SAM" id="SignalP"/>
    </source>
</evidence>
<feature type="chain" id="PRO_5045459435" description="Superoxide dismutase [Cu-Zn]" evidence="4">
    <location>
        <begin position="20"/>
        <end position="173"/>
    </location>
</feature>
<dbReference type="InterPro" id="IPR024134">
    <property type="entry name" value="SOD_Cu/Zn_/chaperone"/>
</dbReference>
<accession>A0ABW7GMT9</accession>
<gene>
    <name evidence="6" type="primary">sodC</name>
    <name evidence="6" type="ORF">ACG04Q_17030</name>
</gene>
<feature type="region of interest" description="Disordered" evidence="3">
    <location>
        <begin position="76"/>
        <end position="104"/>
    </location>
</feature>
<proteinExistence type="inferred from homology"/>
<protein>
    <recommendedName>
        <fullName evidence="2">Superoxide dismutase [Cu-Zn]</fullName>
        <ecNumber evidence="2">1.15.1.1</ecNumber>
    </recommendedName>
</protein>
<dbReference type="InterPro" id="IPR018152">
    <property type="entry name" value="SOD_Cu/Zn_BS"/>
</dbReference>
<reference evidence="6 7" key="1">
    <citation type="submission" date="2024-08" db="EMBL/GenBank/DDBJ databases">
        <authorList>
            <person name="Lu H."/>
        </authorList>
    </citation>
    <scope>NUCLEOTIDE SEQUENCE [LARGE SCALE GENOMIC DNA]</scope>
    <source>
        <strain evidence="6 7">DXS20W</strain>
    </source>
</reference>
<dbReference type="Proteomes" id="UP001606302">
    <property type="component" value="Unassembled WGS sequence"/>
</dbReference>
<keyword evidence="7" id="KW-1185">Reference proteome</keyword>
<comment type="catalytic activity">
    <reaction evidence="2">
        <text>2 superoxide + 2 H(+) = H2O2 + O2</text>
        <dbReference type="Rhea" id="RHEA:20696"/>
        <dbReference type="ChEBI" id="CHEBI:15378"/>
        <dbReference type="ChEBI" id="CHEBI:15379"/>
        <dbReference type="ChEBI" id="CHEBI:16240"/>
        <dbReference type="ChEBI" id="CHEBI:18421"/>
        <dbReference type="EC" id="1.15.1.1"/>
    </reaction>
</comment>
<comment type="function">
    <text evidence="2">Destroys radicals which are normally produced within the cells and which are toxic to biological systems.</text>
</comment>
<evidence type="ECO:0000259" key="5">
    <source>
        <dbReference type="Pfam" id="PF00080"/>
    </source>
</evidence>
<keyword evidence="2" id="KW-0479">Metal-binding</keyword>
<dbReference type="SUPFAM" id="SSF49329">
    <property type="entry name" value="Cu,Zn superoxide dismutase-like"/>
    <property type="match status" value="1"/>
</dbReference>
<dbReference type="GO" id="GO:0004784">
    <property type="term" value="F:superoxide dismutase activity"/>
    <property type="evidence" value="ECO:0007669"/>
    <property type="project" value="UniProtKB-EC"/>
</dbReference>
<keyword evidence="4" id="KW-0732">Signal</keyword>
<comment type="similarity">
    <text evidence="1 2">Belongs to the Cu-Zn superoxide dismutase family.</text>
</comment>
<dbReference type="Pfam" id="PF00080">
    <property type="entry name" value="Sod_Cu"/>
    <property type="match status" value="1"/>
</dbReference>
<dbReference type="PROSITE" id="PS00087">
    <property type="entry name" value="SOD_CU_ZN_1"/>
    <property type="match status" value="1"/>
</dbReference>
<dbReference type="InterPro" id="IPR036423">
    <property type="entry name" value="SOD-like_Cu/Zn_dom_sf"/>
</dbReference>
<dbReference type="InterPro" id="IPR001424">
    <property type="entry name" value="SOD_Cu_Zn_dom"/>
</dbReference>
<evidence type="ECO:0000313" key="7">
    <source>
        <dbReference type="Proteomes" id="UP001606302"/>
    </source>
</evidence>
<dbReference type="CDD" id="cd00305">
    <property type="entry name" value="Cu-Zn_Superoxide_Dismutase"/>
    <property type="match status" value="1"/>
</dbReference>
<dbReference type="PROSITE" id="PS00332">
    <property type="entry name" value="SOD_CU_ZN_2"/>
    <property type="match status" value="1"/>
</dbReference>
<evidence type="ECO:0000256" key="2">
    <source>
        <dbReference type="RuleBase" id="RU000393"/>
    </source>
</evidence>